<feature type="transmembrane region" description="Helical" evidence="20">
    <location>
        <begin position="677"/>
        <end position="694"/>
    </location>
</feature>
<dbReference type="GO" id="GO:0046872">
    <property type="term" value="F:metal ion binding"/>
    <property type="evidence" value="ECO:0007669"/>
    <property type="project" value="UniProtKB-KW"/>
</dbReference>
<keyword evidence="8" id="KW-0645">Protease</keyword>
<protein>
    <recommendedName>
        <fullName evidence="6">Vacuolar membrane protease</fullName>
    </recommendedName>
    <alternativeName>
        <fullName evidence="18">FXNA-related family protease 1</fullName>
    </alternativeName>
</protein>
<evidence type="ECO:0000256" key="10">
    <source>
        <dbReference type="ARBA" id="ARBA00022723"/>
    </source>
</evidence>
<evidence type="ECO:0000256" key="7">
    <source>
        <dbReference type="ARBA" id="ARBA00022554"/>
    </source>
</evidence>
<keyword evidence="12" id="KW-0256">Endoplasmic reticulum</keyword>
<feature type="transmembrane region" description="Helical" evidence="20">
    <location>
        <begin position="636"/>
        <end position="665"/>
    </location>
</feature>
<evidence type="ECO:0000256" key="9">
    <source>
        <dbReference type="ARBA" id="ARBA00022692"/>
    </source>
</evidence>
<evidence type="ECO:0000313" key="23">
    <source>
        <dbReference type="Proteomes" id="UP000325081"/>
    </source>
</evidence>
<keyword evidence="14 20" id="KW-1133">Transmembrane helix</keyword>
<evidence type="ECO:0000256" key="3">
    <source>
        <dbReference type="ARBA" id="ARBA00004128"/>
    </source>
</evidence>
<dbReference type="AlphaFoldDB" id="A0A5A7QD26"/>
<feature type="domain" description="Peptidase M28" evidence="21">
    <location>
        <begin position="247"/>
        <end position="428"/>
    </location>
</feature>
<feature type="transmembrane region" description="Helical" evidence="20">
    <location>
        <begin position="475"/>
        <end position="497"/>
    </location>
</feature>
<name>A0A5A7QD26_STRAF</name>
<comment type="similarity">
    <text evidence="5">Belongs to the peptidase M28 family.</text>
</comment>
<keyword evidence="13" id="KW-0862">Zinc</keyword>
<gene>
    <name evidence="22" type="ORF">STAS_20069</name>
</gene>
<evidence type="ECO:0000256" key="16">
    <source>
        <dbReference type="ARBA" id="ARBA00023136"/>
    </source>
</evidence>
<dbReference type="SUPFAM" id="SSF53187">
    <property type="entry name" value="Zn-dependent exopeptidases"/>
    <property type="match status" value="1"/>
</dbReference>
<keyword evidence="23" id="KW-1185">Reference proteome</keyword>
<dbReference type="PANTHER" id="PTHR12147:SF58">
    <property type="entry name" value="VACUOLAR MEMBRANE PROTEASE"/>
    <property type="match status" value="1"/>
</dbReference>
<evidence type="ECO:0000256" key="6">
    <source>
        <dbReference type="ARBA" id="ARBA00017435"/>
    </source>
</evidence>
<sequence length="874" mass="96296">RSNAHLQQTLLIANSTIQIPKGSFGLLVSTSPLASPLYTVRFCFNSKNHRHCKEFRVFIFSDKQNLRKMKQRPKGAPSRPNPSSGETKNQENSTGRVTTTLKDQNVILAAKRSSYVIFALFVLAVYGAWGVYHYQFERLLVPLSSQQVGKRGFSEHEALKHVKALAQLGPHPVGSDALESAIMYVREAAESIKKTAHWEVDVEVDLFHAKSGANNLVGGLFKGKTHLYADLYHIVLKIMPKYGFEAGENSILVSSHIDTVFAAEGAGDCSSCVAVMLELARGVSQWAHGFKNSIIFLFNTGEEEGLNGAHSFITQHPWSDTVRLAIDLEALGIGGKSVIFQAGPHPWAIENYASVVKYPSAQIITEDVFSSGAIKSATDFQVYKELAQLSGLDFVFPDNTAVYHTKNDKLELLKPGSLQHLGENMLAFLLHSAASNSIPKGKSTESDLKSNEDKAIYFDILGTYMITFRQRLATMIYNSVILQSLLIWTTSIFMGGYSAAISVALSFFSIILMWIFSISFSSAVAFILPLISSSSAVPFVASPWLVVGLFGAPAFLGALTGQHIGYRVLESYLANNLTERRKSLSAVLKASVVKLDAERWVFKAGLLQWLVLLMAGNGLLEATLSPARLPKPLKTVTLIIGLLVPFLLSSGMVIKLTAILIGSAVRTVRNPGITPEWMVNIIVAVFIAAIVEKFRFLNKEAHDIGEGFVCGKDKHLDFVTFSVNYSCWSDKNAEKGWAKFDIPTIHVDEDSKGESRFTQIRELLPADSETSEELIPAGEKSSVDGWHTIQFSGGKKAPTKFALSLFWAQNSTSPTRPVGSGKDQKPLLRLRTDVDKWTPQYKKVFEKLPEWCSLFGKSTSPQKFAFLSSLRISF</sequence>
<reference evidence="23" key="1">
    <citation type="journal article" date="2019" name="Curr. Biol.">
        <title>Genome Sequence of Striga asiatica Provides Insight into the Evolution of Plant Parasitism.</title>
        <authorList>
            <person name="Yoshida S."/>
            <person name="Kim S."/>
            <person name="Wafula E.K."/>
            <person name="Tanskanen J."/>
            <person name="Kim Y.M."/>
            <person name="Honaas L."/>
            <person name="Yang Z."/>
            <person name="Spallek T."/>
            <person name="Conn C.E."/>
            <person name="Ichihashi Y."/>
            <person name="Cheong K."/>
            <person name="Cui S."/>
            <person name="Der J.P."/>
            <person name="Gundlach H."/>
            <person name="Jiao Y."/>
            <person name="Hori C."/>
            <person name="Ishida J.K."/>
            <person name="Kasahara H."/>
            <person name="Kiba T."/>
            <person name="Kim M.S."/>
            <person name="Koo N."/>
            <person name="Laohavisit A."/>
            <person name="Lee Y.H."/>
            <person name="Lumba S."/>
            <person name="McCourt P."/>
            <person name="Mortimer J.C."/>
            <person name="Mutuku J.M."/>
            <person name="Nomura T."/>
            <person name="Sasaki-Sekimoto Y."/>
            <person name="Seto Y."/>
            <person name="Wang Y."/>
            <person name="Wakatake T."/>
            <person name="Sakakibara H."/>
            <person name="Demura T."/>
            <person name="Yamaguchi S."/>
            <person name="Yoneyama K."/>
            <person name="Manabe R.I."/>
            <person name="Nelson D.C."/>
            <person name="Schulman A.H."/>
            <person name="Timko M.P."/>
            <person name="dePamphilis C.W."/>
            <person name="Choi D."/>
            <person name="Shirasu K."/>
        </authorList>
    </citation>
    <scope>NUCLEOTIDE SEQUENCE [LARGE SCALE GENOMIC DNA]</scope>
    <source>
        <strain evidence="23">cv. UVA1</strain>
    </source>
</reference>
<dbReference type="InterPro" id="IPR007484">
    <property type="entry name" value="Peptidase_M28"/>
</dbReference>
<dbReference type="FunFam" id="3.40.630.10:FF:000008">
    <property type="entry name" value="Endoplasmic reticulum metallopeptidase 1"/>
    <property type="match status" value="1"/>
</dbReference>
<comment type="cofactor">
    <cofactor evidence="1">
        <name>Zn(2+)</name>
        <dbReference type="ChEBI" id="CHEBI:29105"/>
    </cofactor>
</comment>
<evidence type="ECO:0000256" key="5">
    <source>
        <dbReference type="ARBA" id="ARBA00010918"/>
    </source>
</evidence>
<dbReference type="CDD" id="cd03875">
    <property type="entry name" value="M28_Fxna_like"/>
    <property type="match status" value="1"/>
</dbReference>
<keyword evidence="9 20" id="KW-0812">Transmembrane</keyword>
<evidence type="ECO:0000256" key="14">
    <source>
        <dbReference type="ARBA" id="ARBA00022989"/>
    </source>
</evidence>
<feature type="compositionally biased region" description="Polar residues" evidence="19">
    <location>
        <begin position="81"/>
        <end position="97"/>
    </location>
</feature>
<dbReference type="PANTHER" id="PTHR12147">
    <property type="entry name" value="METALLOPEPTIDASE M28 FAMILY MEMBER"/>
    <property type="match status" value="1"/>
</dbReference>
<dbReference type="Gene3D" id="3.40.630.10">
    <property type="entry name" value="Zn peptidases"/>
    <property type="match status" value="1"/>
</dbReference>
<keyword evidence="7" id="KW-0926">Vacuole</keyword>
<organism evidence="22 23">
    <name type="scientific">Striga asiatica</name>
    <name type="common">Asiatic witchweed</name>
    <name type="synonym">Buchnera asiatica</name>
    <dbReference type="NCBI Taxonomy" id="4170"/>
    <lineage>
        <taxon>Eukaryota</taxon>
        <taxon>Viridiplantae</taxon>
        <taxon>Streptophyta</taxon>
        <taxon>Embryophyta</taxon>
        <taxon>Tracheophyta</taxon>
        <taxon>Spermatophyta</taxon>
        <taxon>Magnoliopsida</taxon>
        <taxon>eudicotyledons</taxon>
        <taxon>Gunneridae</taxon>
        <taxon>Pentapetalae</taxon>
        <taxon>asterids</taxon>
        <taxon>lamiids</taxon>
        <taxon>Lamiales</taxon>
        <taxon>Orobanchaceae</taxon>
        <taxon>Buchnereae</taxon>
        <taxon>Striga</taxon>
    </lineage>
</organism>
<evidence type="ECO:0000313" key="22">
    <source>
        <dbReference type="EMBL" id="GER43233.1"/>
    </source>
</evidence>
<comment type="function">
    <text evidence="2">May be involved in vacuolar sorting and osmoregulation.</text>
</comment>
<feature type="transmembrane region" description="Helical" evidence="20">
    <location>
        <begin position="543"/>
        <end position="564"/>
    </location>
</feature>
<dbReference type="Proteomes" id="UP000325081">
    <property type="component" value="Unassembled WGS sequence"/>
</dbReference>
<evidence type="ECO:0000256" key="11">
    <source>
        <dbReference type="ARBA" id="ARBA00022801"/>
    </source>
</evidence>
<accession>A0A5A7QD26</accession>
<dbReference type="InterPro" id="IPR048024">
    <property type="entry name" value="Fxna-like_M28_dom"/>
</dbReference>
<evidence type="ECO:0000256" key="19">
    <source>
        <dbReference type="SAM" id="MobiDB-lite"/>
    </source>
</evidence>
<dbReference type="GO" id="GO:0005774">
    <property type="term" value="C:vacuolar membrane"/>
    <property type="evidence" value="ECO:0007669"/>
    <property type="project" value="UniProtKB-SubCell"/>
</dbReference>
<evidence type="ECO:0000256" key="12">
    <source>
        <dbReference type="ARBA" id="ARBA00022824"/>
    </source>
</evidence>
<dbReference type="Pfam" id="PF04389">
    <property type="entry name" value="Peptidase_M28"/>
    <property type="match status" value="1"/>
</dbReference>
<dbReference type="EMBL" id="BKCP01006527">
    <property type="protein sequence ID" value="GER43233.1"/>
    <property type="molecule type" value="Genomic_DNA"/>
</dbReference>
<evidence type="ECO:0000256" key="15">
    <source>
        <dbReference type="ARBA" id="ARBA00023049"/>
    </source>
</evidence>
<evidence type="ECO:0000259" key="21">
    <source>
        <dbReference type="Pfam" id="PF04389"/>
    </source>
</evidence>
<keyword evidence="11" id="KW-0378">Hydrolase</keyword>
<dbReference type="GO" id="GO:0005789">
    <property type="term" value="C:endoplasmic reticulum membrane"/>
    <property type="evidence" value="ECO:0007669"/>
    <property type="project" value="UniProtKB-SubCell"/>
</dbReference>
<evidence type="ECO:0000256" key="17">
    <source>
        <dbReference type="ARBA" id="ARBA00023180"/>
    </source>
</evidence>
<feature type="transmembrane region" description="Helical" evidence="20">
    <location>
        <begin position="503"/>
        <end position="531"/>
    </location>
</feature>
<evidence type="ECO:0000256" key="18">
    <source>
        <dbReference type="ARBA" id="ARBA00031512"/>
    </source>
</evidence>
<evidence type="ECO:0000256" key="4">
    <source>
        <dbReference type="ARBA" id="ARBA00004477"/>
    </source>
</evidence>
<dbReference type="GO" id="GO:0008235">
    <property type="term" value="F:metalloexopeptidase activity"/>
    <property type="evidence" value="ECO:0007669"/>
    <property type="project" value="InterPro"/>
</dbReference>
<feature type="transmembrane region" description="Helical" evidence="20">
    <location>
        <begin position="115"/>
        <end position="134"/>
    </location>
</feature>
<comment type="subcellular location">
    <subcellularLocation>
        <location evidence="4">Endoplasmic reticulum membrane</location>
        <topology evidence="4">Multi-pass membrane protein</topology>
    </subcellularLocation>
    <subcellularLocation>
        <location evidence="3">Vacuole membrane</location>
        <topology evidence="3">Multi-pass membrane protein</topology>
    </subcellularLocation>
</comment>
<keyword evidence="16 20" id="KW-0472">Membrane</keyword>
<evidence type="ECO:0000256" key="13">
    <source>
        <dbReference type="ARBA" id="ARBA00022833"/>
    </source>
</evidence>
<dbReference type="OrthoDB" id="76293at2759"/>
<proteinExistence type="inferred from homology"/>
<feature type="region of interest" description="Disordered" evidence="19">
    <location>
        <begin position="66"/>
        <end position="97"/>
    </location>
</feature>
<keyword evidence="15" id="KW-0482">Metalloprotease</keyword>
<evidence type="ECO:0000256" key="2">
    <source>
        <dbReference type="ARBA" id="ARBA00003273"/>
    </source>
</evidence>
<keyword evidence="17" id="KW-0325">Glycoprotein</keyword>
<evidence type="ECO:0000256" key="20">
    <source>
        <dbReference type="SAM" id="Phobius"/>
    </source>
</evidence>
<evidence type="ECO:0000256" key="8">
    <source>
        <dbReference type="ARBA" id="ARBA00022670"/>
    </source>
</evidence>
<dbReference type="GO" id="GO:0006508">
    <property type="term" value="P:proteolysis"/>
    <property type="evidence" value="ECO:0007669"/>
    <property type="project" value="UniProtKB-KW"/>
</dbReference>
<dbReference type="InterPro" id="IPR045175">
    <property type="entry name" value="M28_fam"/>
</dbReference>
<evidence type="ECO:0000256" key="1">
    <source>
        <dbReference type="ARBA" id="ARBA00001947"/>
    </source>
</evidence>
<comment type="caution">
    <text evidence="22">The sequence shown here is derived from an EMBL/GenBank/DDBJ whole genome shotgun (WGS) entry which is preliminary data.</text>
</comment>
<feature type="transmembrane region" description="Helical" evidence="20">
    <location>
        <begin position="606"/>
        <end position="624"/>
    </location>
</feature>
<feature type="non-terminal residue" evidence="22">
    <location>
        <position position="1"/>
    </location>
</feature>
<keyword evidence="10" id="KW-0479">Metal-binding</keyword>